<feature type="transmembrane region" description="Helical" evidence="12">
    <location>
        <begin position="496"/>
        <end position="518"/>
    </location>
</feature>
<feature type="transmembrane region" description="Helical" evidence="12">
    <location>
        <begin position="661"/>
        <end position="683"/>
    </location>
</feature>
<feature type="transmembrane region" description="Helical" evidence="12">
    <location>
        <begin position="763"/>
        <end position="784"/>
    </location>
</feature>
<comment type="similarity">
    <text evidence="2">Belongs to the major facilitator superfamily. Sugar transporter (TC 2.A.1.1) family.</text>
</comment>
<dbReference type="InterPro" id="IPR005829">
    <property type="entry name" value="Sugar_transporter_CS"/>
</dbReference>
<dbReference type="PROSITE" id="PS50850">
    <property type="entry name" value="MFS"/>
    <property type="match status" value="1"/>
</dbReference>
<evidence type="ECO:0000256" key="11">
    <source>
        <dbReference type="ARBA" id="ARBA00043213"/>
    </source>
</evidence>
<keyword evidence="3" id="KW-0813">Transport</keyword>
<organism evidence="14 15">
    <name type="scientific">Penicillium angulare</name>
    <dbReference type="NCBI Taxonomy" id="116970"/>
    <lineage>
        <taxon>Eukaryota</taxon>
        <taxon>Fungi</taxon>
        <taxon>Dikarya</taxon>
        <taxon>Ascomycota</taxon>
        <taxon>Pezizomycotina</taxon>
        <taxon>Eurotiomycetes</taxon>
        <taxon>Eurotiomycetidae</taxon>
        <taxon>Eurotiales</taxon>
        <taxon>Aspergillaceae</taxon>
        <taxon>Penicillium</taxon>
    </lineage>
</organism>
<evidence type="ECO:0000256" key="6">
    <source>
        <dbReference type="ARBA" id="ARBA00022911"/>
    </source>
</evidence>
<gene>
    <name evidence="14" type="ORF">N7456_003999</name>
</gene>
<evidence type="ECO:0000256" key="2">
    <source>
        <dbReference type="ARBA" id="ARBA00010992"/>
    </source>
</evidence>
<evidence type="ECO:0000256" key="5">
    <source>
        <dbReference type="ARBA" id="ARBA00022843"/>
    </source>
</evidence>
<comment type="subcellular location">
    <subcellularLocation>
        <location evidence="1">Cell membrane</location>
        <topology evidence="1">Multi-pass membrane protein</topology>
    </subcellularLocation>
</comment>
<dbReference type="PROSITE" id="PS00216">
    <property type="entry name" value="SUGAR_TRANSPORT_1"/>
    <property type="match status" value="2"/>
</dbReference>
<evidence type="ECO:0000313" key="14">
    <source>
        <dbReference type="EMBL" id="KAJ5107324.1"/>
    </source>
</evidence>
<feature type="transmembrane region" description="Helical" evidence="12">
    <location>
        <begin position="690"/>
        <end position="707"/>
    </location>
</feature>
<dbReference type="InterPro" id="IPR001381">
    <property type="entry name" value="DHquinase_I"/>
</dbReference>
<evidence type="ECO:0000313" key="15">
    <source>
        <dbReference type="Proteomes" id="UP001149165"/>
    </source>
</evidence>
<evidence type="ECO:0000259" key="13">
    <source>
        <dbReference type="PROSITE" id="PS50850"/>
    </source>
</evidence>
<dbReference type="PANTHER" id="PTHR48022:SF34">
    <property type="entry name" value="MAJOR FACILITATOR SUPERFAMILY (MFS) PROFILE DOMAIN-CONTAINING PROTEIN-RELATED"/>
    <property type="match status" value="1"/>
</dbReference>
<dbReference type="GO" id="GO:0005886">
    <property type="term" value="C:plasma membrane"/>
    <property type="evidence" value="ECO:0007669"/>
    <property type="project" value="UniProtKB-SubCell"/>
</dbReference>
<dbReference type="GO" id="GO:0003855">
    <property type="term" value="F:3-dehydroquinate dehydratase activity"/>
    <property type="evidence" value="ECO:0007669"/>
    <property type="project" value="InterPro"/>
</dbReference>
<feature type="domain" description="Major facilitator superfamily (MFS) profile" evidence="13">
    <location>
        <begin position="362"/>
        <end position="817"/>
    </location>
</feature>
<dbReference type="PANTHER" id="PTHR48022">
    <property type="entry name" value="PLASTIDIC GLUCOSE TRANSPORTER 4"/>
    <property type="match status" value="1"/>
</dbReference>
<feature type="transmembrane region" description="Helical" evidence="12">
    <location>
        <begin position="436"/>
        <end position="455"/>
    </location>
</feature>
<evidence type="ECO:0000256" key="7">
    <source>
        <dbReference type="ARBA" id="ARBA00022989"/>
    </source>
</evidence>
<comment type="caution">
    <text evidence="14">The sequence shown here is derived from an EMBL/GenBank/DDBJ whole genome shotgun (WGS) entry which is preliminary data.</text>
</comment>
<feature type="transmembrane region" description="Helical" evidence="12">
    <location>
        <begin position="530"/>
        <end position="550"/>
    </location>
</feature>
<dbReference type="AlphaFoldDB" id="A0A9W9KI01"/>
<dbReference type="InterPro" id="IPR020846">
    <property type="entry name" value="MFS_dom"/>
</dbReference>
<dbReference type="GO" id="GO:0005351">
    <property type="term" value="F:carbohydrate:proton symporter activity"/>
    <property type="evidence" value="ECO:0007669"/>
    <property type="project" value="TreeGrafter"/>
</dbReference>
<keyword evidence="5" id="KW-0832">Ubl conjugation</keyword>
<keyword evidence="7 12" id="KW-1133">Transmembrane helix</keyword>
<name>A0A9W9KI01_9EURO</name>
<dbReference type="InterPro" id="IPR036259">
    <property type="entry name" value="MFS_trans_sf"/>
</dbReference>
<keyword evidence="6" id="KW-0672">Quinate metabolism</keyword>
<comment type="subunit">
    <text evidence="10">Interacts with creB.</text>
</comment>
<proteinExistence type="inferred from homology"/>
<evidence type="ECO:0000256" key="4">
    <source>
        <dbReference type="ARBA" id="ARBA00022692"/>
    </source>
</evidence>
<accession>A0A9W9KI01</accession>
<evidence type="ECO:0000256" key="12">
    <source>
        <dbReference type="SAM" id="Phobius"/>
    </source>
</evidence>
<dbReference type="Pfam" id="PF00083">
    <property type="entry name" value="Sugar_tr"/>
    <property type="match status" value="1"/>
</dbReference>
<evidence type="ECO:0000256" key="10">
    <source>
        <dbReference type="ARBA" id="ARBA00038682"/>
    </source>
</evidence>
<keyword evidence="15" id="KW-1185">Reference proteome</keyword>
<reference evidence="14" key="2">
    <citation type="journal article" date="2023" name="IMA Fungus">
        <title>Comparative genomic study of the Penicillium genus elucidates a diverse pangenome and 15 lateral gene transfer events.</title>
        <authorList>
            <person name="Petersen C."/>
            <person name="Sorensen T."/>
            <person name="Nielsen M.R."/>
            <person name="Sondergaard T.E."/>
            <person name="Sorensen J.L."/>
            <person name="Fitzpatrick D.A."/>
            <person name="Frisvad J.C."/>
            <person name="Nielsen K.L."/>
        </authorList>
    </citation>
    <scope>NUCLEOTIDE SEQUENCE</scope>
    <source>
        <strain evidence="14">IBT 30069</strain>
    </source>
</reference>
<dbReference type="InterPro" id="IPR050360">
    <property type="entry name" value="MFS_Sugar_Transporters"/>
</dbReference>
<keyword evidence="8 12" id="KW-0472">Membrane</keyword>
<comment type="function">
    <text evidence="9">Integral membrane transporter that imports quinic acid to be catabolized as a carbon source.</text>
</comment>
<dbReference type="Gene3D" id="3.20.20.70">
    <property type="entry name" value="Aldolase class I"/>
    <property type="match status" value="1"/>
</dbReference>
<dbReference type="Pfam" id="PF01487">
    <property type="entry name" value="DHquinase_I"/>
    <property type="match status" value="1"/>
</dbReference>
<dbReference type="InterPro" id="IPR003663">
    <property type="entry name" value="Sugar/inositol_transpt"/>
</dbReference>
<feature type="transmembrane region" description="Helical" evidence="12">
    <location>
        <begin position="461"/>
        <end position="484"/>
    </location>
</feature>
<dbReference type="PRINTS" id="PR00171">
    <property type="entry name" value="SUGRTRNSPORT"/>
</dbReference>
<feature type="transmembrane region" description="Helical" evidence="12">
    <location>
        <begin position="727"/>
        <end position="751"/>
    </location>
</feature>
<dbReference type="NCBIfam" id="TIGR01093">
    <property type="entry name" value="aroD"/>
    <property type="match status" value="1"/>
</dbReference>
<sequence>MTQTQAQDVVSSNYINGKQTFIIPLTFTDINDAKDIITRIGYGGDVWELRVDLLSPLGKEIGDVNLPPLPYVKEQVEALKAMSSLPILFTIRTKSQGGKFPDDASKEALDLFLLAIASEIAYIDVEIEWPATMLKDITEKKGSAKVVASYHSWTGKVAWTSEELMQRFAAADAFGDIIKLSILAPSIEDCYELSLFVRDYKLKYSKPLLAVGMGANGQLSRVTSPISLVTHPLIPFPSAPGQLNLAQVHQARHLIGQLPKKEIFVVGEKSVAEKASHALQAAFLELGYPHLCSVGKGEDDNVASKIDVTGLSSTSSLVEVVAEQFTRFTGRSAPWMPSLLRVKDNSAFPAPESVYNWRVYALAISASMGSAMFGYDSAFIGGTITLPSFESKFGLDGDSSEALASLSANIVSTFQAGCFFGAILVSYFIEKFGRKLPLIFCGVLFDIGVVLQLASSGKVGLIYGGRALTGLSVGASSLIVPLYIAEWSPPAIRGRLVGMFEMVLQVSQIIGFWVNYGVNEHISASSDAQWRIPFSLQLIPGTLLVVLMLLQPESPRWLIKNGQREKAIENLSSIRKLAEDDDYTQWEASTIEEQLRQEAEVGGTQPFLIKIKEVFLPGNRNRLFIGVSLMMLQNFSGINALNYYSPTIFKSIGFSGTSVGLLATGVFGIVKCTVTILFMIFGIDRLGRRNSMIIGSSGAILAMYYLAGYTKLSGSFESTATRDSGAYIAILMVYIFAVFYAVSWNGIPWVFCAEVFPTGIRSISLVFTTCAQWLGQFIITYSTPYMMANITYGTFLFFGSSVVCGVIVVYLFMPETKGFSLEEMDILFNIRGLARAKRQEAERTIADQREAELAVVEGNKADTQHMEDTSIV</sequence>
<dbReference type="SUPFAM" id="SSF51569">
    <property type="entry name" value="Aldolase"/>
    <property type="match status" value="1"/>
</dbReference>
<keyword evidence="4 12" id="KW-0812">Transmembrane</keyword>
<evidence type="ECO:0000256" key="3">
    <source>
        <dbReference type="ARBA" id="ARBA00022448"/>
    </source>
</evidence>
<feature type="transmembrane region" description="Helical" evidence="12">
    <location>
        <begin position="623"/>
        <end position="641"/>
    </location>
</feature>
<dbReference type="EMBL" id="JAPQKH010000003">
    <property type="protein sequence ID" value="KAJ5107324.1"/>
    <property type="molecule type" value="Genomic_DNA"/>
</dbReference>
<dbReference type="InterPro" id="IPR005828">
    <property type="entry name" value="MFS_sugar_transport-like"/>
</dbReference>
<feature type="transmembrane region" description="Helical" evidence="12">
    <location>
        <begin position="410"/>
        <end position="429"/>
    </location>
</feature>
<dbReference type="PROSITE" id="PS00217">
    <property type="entry name" value="SUGAR_TRANSPORT_2"/>
    <property type="match status" value="1"/>
</dbReference>
<evidence type="ECO:0000256" key="8">
    <source>
        <dbReference type="ARBA" id="ARBA00023136"/>
    </source>
</evidence>
<dbReference type="CDD" id="cd00502">
    <property type="entry name" value="DHQase_I"/>
    <property type="match status" value="1"/>
</dbReference>
<dbReference type="InterPro" id="IPR013785">
    <property type="entry name" value="Aldolase_TIM"/>
</dbReference>
<dbReference type="Proteomes" id="UP001149165">
    <property type="component" value="Unassembled WGS sequence"/>
</dbReference>
<evidence type="ECO:0000256" key="1">
    <source>
        <dbReference type="ARBA" id="ARBA00004651"/>
    </source>
</evidence>
<dbReference type="FunFam" id="1.20.1250.20:FF:000026">
    <property type="entry name" value="MFS quinate transporter QutD"/>
    <property type="match status" value="1"/>
</dbReference>
<dbReference type="Gene3D" id="1.20.1250.20">
    <property type="entry name" value="MFS general substrate transporter like domains"/>
    <property type="match status" value="1"/>
</dbReference>
<dbReference type="SUPFAM" id="SSF103473">
    <property type="entry name" value="MFS general substrate transporter"/>
    <property type="match status" value="1"/>
</dbReference>
<protein>
    <recommendedName>
        <fullName evidence="11">Quinate transporter</fullName>
    </recommendedName>
</protein>
<feature type="transmembrane region" description="Helical" evidence="12">
    <location>
        <begin position="790"/>
        <end position="812"/>
    </location>
</feature>
<dbReference type="OrthoDB" id="508119at2759"/>
<evidence type="ECO:0000256" key="9">
    <source>
        <dbReference type="ARBA" id="ARBA00037560"/>
    </source>
</evidence>
<reference evidence="14" key="1">
    <citation type="submission" date="2022-11" db="EMBL/GenBank/DDBJ databases">
        <authorList>
            <person name="Petersen C."/>
        </authorList>
    </citation>
    <scope>NUCLEOTIDE SEQUENCE</scope>
    <source>
        <strain evidence="14">IBT 30069</strain>
    </source>
</reference>
<dbReference type="NCBIfam" id="TIGR00879">
    <property type="entry name" value="SP"/>
    <property type="match status" value="1"/>
</dbReference>